<accession>A0ABN8CR68</accession>
<organism evidence="10 11">
    <name type="scientific">Peronospora belbahrii</name>
    <dbReference type="NCBI Taxonomy" id="622444"/>
    <lineage>
        <taxon>Eukaryota</taxon>
        <taxon>Sar</taxon>
        <taxon>Stramenopiles</taxon>
        <taxon>Oomycota</taxon>
        <taxon>Peronosporomycetes</taxon>
        <taxon>Peronosporales</taxon>
        <taxon>Peronosporaceae</taxon>
        <taxon>Peronospora</taxon>
    </lineage>
</organism>
<evidence type="ECO:0000259" key="9">
    <source>
        <dbReference type="Pfam" id="PF00005"/>
    </source>
</evidence>
<proteinExistence type="predicted"/>
<keyword evidence="11" id="KW-1185">Reference proteome</keyword>
<feature type="domain" description="ABC transporter" evidence="9">
    <location>
        <begin position="123"/>
        <end position="168"/>
    </location>
</feature>
<evidence type="ECO:0000256" key="2">
    <source>
        <dbReference type="ARBA" id="ARBA00022692"/>
    </source>
</evidence>
<evidence type="ECO:0000256" key="3">
    <source>
        <dbReference type="ARBA" id="ARBA00022737"/>
    </source>
</evidence>
<dbReference type="Gene3D" id="3.40.50.300">
    <property type="entry name" value="P-loop containing nucleotide triphosphate hydrolases"/>
    <property type="match status" value="2"/>
</dbReference>
<dbReference type="PANTHER" id="PTHR24223:SF443">
    <property type="entry name" value="MULTIDRUG-RESISTANCE LIKE PROTEIN 1, ISOFORM I"/>
    <property type="match status" value="1"/>
</dbReference>
<evidence type="ECO:0000256" key="5">
    <source>
        <dbReference type="ARBA" id="ARBA00022840"/>
    </source>
</evidence>
<keyword evidence="3" id="KW-0677">Repeat</keyword>
<evidence type="ECO:0000256" key="4">
    <source>
        <dbReference type="ARBA" id="ARBA00022741"/>
    </source>
</evidence>
<sequence length="245" mass="26885">MVELFSARCEELVNNNAKFDLMFESTTRWFCMRTDWLVSVIIAAVAILAIATKSSIGAAAAGLGLTYAAQLTSFFQRLTALVTQVDNIMTCFERITHYDDLDEEGCQRISTYKDALDSAWPKTVASGEKVGICGRTECGKSLLMSVLFRVVEIPTSGDVLIDGVNIATITNTDAELYEVLRRVHLLGTISSWGNGLDYHVAEKGGNLSVGQRQLLCIARALIRDSKVVVMDEATANVDFESERLI</sequence>
<dbReference type="Proteomes" id="UP001158986">
    <property type="component" value="Unassembled WGS sequence"/>
</dbReference>
<dbReference type="EMBL" id="CAKLCB010000125">
    <property type="protein sequence ID" value="CAH0515612.1"/>
    <property type="molecule type" value="Genomic_DNA"/>
</dbReference>
<feature type="domain" description="ABC transporter" evidence="9">
    <location>
        <begin position="195"/>
        <end position="235"/>
    </location>
</feature>
<gene>
    <name evidence="10" type="ORF">PBS001_LOCUS2316</name>
</gene>
<dbReference type="InterPro" id="IPR050173">
    <property type="entry name" value="ABC_transporter_C-like"/>
</dbReference>
<dbReference type="InterPro" id="IPR036640">
    <property type="entry name" value="ABC1_TM_sf"/>
</dbReference>
<keyword evidence="7 8" id="KW-0472">Membrane</keyword>
<comment type="caution">
    <text evidence="10">The sequence shown here is derived from an EMBL/GenBank/DDBJ whole genome shotgun (WGS) entry which is preliminary data.</text>
</comment>
<reference evidence="10 11" key="1">
    <citation type="submission" date="2021-11" db="EMBL/GenBank/DDBJ databases">
        <authorList>
            <person name="Islam A."/>
            <person name="Islam S."/>
            <person name="Flora M.S."/>
            <person name="Rahman M."/>
            <person name="Ziaur R.M."/>
            <person name="Epstein J.H."/>
            <person name="Hassan M."/>
            <person name="Klassen M."/>
            <person name="Woodard K."/>
            <person name="Webb A."/>
            <person name="Webby R.J."/>
            <person name="El Zowalaty M.E."/>
        </authorList>
    </citation>
    <scope>NUCLEOTIDE SEQUENCE [LARGE SCALE GENOMIC DNA]</scope>
    <source>
        <strain evidence="10">Pbs1</strain>
    </source>
</reference>
<name>A0ABN8CR68_9STRA</name>
<dbReference type="SUPFAM" id="SSF52540">
    <property type="entry name" value="P-loop containing nucleoside triphosphate hydrolases"/>
    <property type="match status" value="1"/>
</dbReference>
<keyword evidence="5" id="KW-0067">ATP-binding</keyword>
<comment type="subcellular location">
    <subcellularLocation>
        <location evidence="1">Endomembrane system</location>
        <topology evidence="1">Multi-pass membrane protein</topology>
    </subcellularLocation>
</comment>
<evidence type="ECO:0000313" key="11">
    <source>
        <dbReference type="Proteomes" id="UP001158986"/>
    </source>
</evidence>
<keyword evidence="6 8" id="KW-1133">Transmembrane helix</keyword>
<dbReference type="PANTHER" id="PTHR24223">
    <property type="entry name" value="ATP-BINDING CASSETTE SUB-FAMILY C"/>
    <property type="match status" value="1"/>
</dbReference>
<evidence type="ECO:0000256" key="6">
    <source>
        <dbReference type="ARBA" id="ARBA00022989"/>
    </source>
</evidence>
<protein>
    <recommendedName>
        <fullName evidence="9">ABC transporter domain-containing protein</fullName>
    </recommendedName>
</protein>
<keyword evidence="4" id="KW-0547">Nucleotide-binding</keyword>
<evidence type="ECO:0000256" key="7">
    <source>
        <dbReference type="ARBA" id="ARBA00023136"/>
    </source>
</evidence>
<evidence type="ECO:0000313" key="10">
    <source>
        <dbReference type="EMBL" id="CAH0515612.1"/>
    </source>
</evidence>
<dbReference type="InterPro" id="IPR003439">
    <property type="entry name" value="ABC_transporter-like_ATP-bd"/>
</dbReference>
<evidence type="ECO:0000256" key="8">
    <source>
        <dbReference type="SAM" id="Phobius"/>
    </source>
</evidence>
<dbReference type="SUPFAM" id="SSF90123">
    <property type="entry name" value="ABC transporter transmembrane region"/>
    <property type="match status" value="1"/>
</dbReference>
<dbReference type="Gene3D" id="1.20.1560.10">
    <property type="entry name" value="ABC transporter type 1, transmembrane domain"/>
    <property type="match status" value="1"/>
</dbReference>
<feature type="transmembrane region" description="Helical" evidence="8">
    <location>
        <begin position="36"/>
        <end position="69"/>
    </location>
</feature>
<evidence type="ECO:0000256" key="1">
    <source>
        <dbReference type="ARBA" id="ARBA00004127"/>
    </source>
</evidence>
<dbReference type="Pfam" id="PF00005">
    <property type="entry name" value="ABC_tran"/>
    <property type="match status" value="2"/>
</dbReference>
<keyword evidence="2 8" id="KW-0812">Transmembrane</keyword>
<dbReference type="InterPro" id="IPR027417">
    <property type="entry name" value="P-loop_NTPase"/>
</dbReference>